<accession>A0A6J4UGL5</accession>
<feature type="non-terminal residue" evidence="2">
    <location>
        <position position="1"/>
    </location>
</feature>
<protein>
    <submittedName>
        <fullName evidence="2">Uncharacterized protein</fullName>
    </submittedName>
</protein>
<evidence type="ECO:0000256" key="1">
    <source>
        <dbReference type="SAM" id="MobiDB-lite"/>
    </source>
</evidence>
<gene>
    <name evidence="2" type="ORF">AVDCRST_MAG88-697</name>
</gene>
<feature type="compositionally biased region" description="Basic residues" evidence="1">
    <location>
        <begin position="70"/>
        <end position="94"/>
    </location>
</feature>
<evidence type="ECO:0000313" key="2">
    <source>
        <dbReference type="EMBL" id="CAA9550011.1"/>
    </source>
</evidence>
<dbReference type="EMBL" id="CADCWM010000247">
    <property type="protein sequence ID" value="CAA9550011.1"/>
    <property type="molecule type" value="Genomic_DNA"/>
</dbReference>
<feature type="compositionally biased region" description="Basic residues" evidence="1">
    <location>
        <begin position="38"/>
        <end position="63"/>
    </location>
</feature>
<dbReference type="AlphaFoldDB" id="A0A6J4UGL5"/>
<proteinExistence type="predicted"/>
<feature type="non-terminal residue" evidence="2">
    <location>
        <position position="118"/>
    </location>
</feature>
<organism evidence="2">
    <name type="scientific">uncultured Thermomicrobiales bacterium</name>
    <dbReference type="NCBI Taxonomy" id="1645740"/>
    <lineage>
        <taxon>Bacteria</taxon>
        <taxon>Pseudomonadati</taxon>
        <taxon>Thermomicrobiota</taxon>
        <taxon>Thermomicrobia</taxon>
        <taxon>Thermomicrobiales</taxon>
        <taxon>environmental samples</taxon>
    </lineage>
</organism>
<name>A0A6J4UGL5_9BACT</name>
<sequence length="118" mass="13419">GHPAPGPAGNPAGQQVARRHARAGPGRVVRGDPAEPRRQRRPGHARRVPPGHHVPTRLLRRPPRPAARVRPVRGRRRRVPRRARHRLPPTRPRQRLAPPARPPPRARRHRGRFEQALL</sequence>
<feature type="region of interest" description="Disordered" evidence="1">
    <location>
        <begin position="1"/>
        <end position="118"/>
    </location>
</feature>
<reference evidence="2" key="1">
    <citation type="submission" date="2020-02" db="EMBL/GenBank/DDBJ databases">
        <authorList>
            <person name="Meier V. D."/>
        </authorList>
    </citation>
    <scope>NUCLEOTIDE SEQUENCE</scope>
    <source>
        <strain evidence="2">AVDCRST_MAG88</strain>
    </source>
</reference>